<dbReference type="EMBL" id="PNCG01000010">
    <property type="protein sequence ID" value="TMP86924.1"/>
    <property type="molecule type" value="Genomic_DNA"/>
</dbReference>
<reference evidence="3" key="2">
    <citation type="submission" date="2019-06" db="EMBL/GenBank/DDBJ databases">
        <title>Co-occurence of chitin degradation, pigmentation and bioactivity in marine Pseudoalteromonas.</title>
        <authorList>
            <person name="Sonnenschein E.C."/>
            <person name="Bech P.K."/>
        </authorList>
    </citation>
    <scope>NUCLEOTIDE SEQUENCE [LARGE SCALE GENOMIC DNA]</scope>
    <source>
        <strain evidence="3">S2897</strain>
    </source>
</reference>
<dbReference type="Pfam" id="PF02566">
    <property type="entry name" value="OsmC"/>
    <property type="match status" value="1"/>
</dbReference>
<accession>A0A5S3Z3S6</accession>
<dbReference type="STRING" id="151081.TW72_06645"/>
<evidence type="ECO:0000256" key="1">
    <source>
        <dbReference type="ARBA" id="ARBA00007378"/>
    </source>
</evidence>
<organism evidence="2 3">
    <name type="scientific">Pseudoalteromonas ruthenica</name>
    <dbReference type="NCBI Taxonomy" id="151081"/>
    <lineage>
        <taxon>Bacteria</taxon>
        <taxon>Pseudomonadati</taxon>
        <taxon>Pseudomonadota</taxon>
        <taxon>Gammaproteobacteria</taxon>
        <taxon>Alteromonadales</taxon>
        <taxon>Pseudoalteromonadaceae</taxon>
        <taxon>Pseudoalteromonas</taxon>
    </lineage>
</organism>
<proteinExistence type="inferred from homology"/>
<dbReference type="GeneID" id="58228160"/>
<comment type="caution">
    <text evidence="2">The sequence shown here is derived from an EMBL/GenBank/DDBJ whole genome shotgun (WGS) entry which is preliminary data.</text>
</comment>
<dbReference type="InterPro" id="IPR003718">
    <property type="entry name" value="OsmC/Ohr_fam"/>
</dbReference>
<comment type="similarity">
    <text evidence="1">Belongs to the OsmC/Ohr family.</text>
</comment>
<dbReference type="InterPro" id="IPR019953">
    <property type="entry name" value="OHR"/>
</dbReference>
<dbReference type="PANTHER" id="PTHR33797">
    <property type="entry name" value="ORGANIC HYDROPEROXIDE RESISTANCE PROTEIN-LIKE"/>
    <property type="match status" value="1"/>
</dbReference>
<dbReference type="OrthoDB" id="9797508at2"/>
<dbReference type="Proteomes" id="UP000305874">
    <property type="component" value="Unassembled WGS sequence"/>
</dbReference>
<dbReference type="PANTHER" id="PTHR33797:SF2">
    <property type="entry name" value="ORGANIC HYDROPEROXIDE RESISTANCE PROTEIN-LIKE"/>
    <property type="match status" value="1"/>
</dbReference>
<dbReference type="SUPFAM" id="SSF82784">
    <property type="entry name" value="OsmC-like"/>
    <property type="match status" value="1"/>
</dbReference>
<dbReference type="RefSeq" id="WP_130146258.1">
    <property type="nucleotide sequence ID" value="NZ_CP023397.1"/>
</dbReference>
<name>A0A5S3Z3S6_9GAMM</name>
<reference evidence="2 3" key="1">
    <citation type="submission" date="2017-12" db="EMBL/GenBank/DDBJ databases">
        <authorList>
            <person name="Paulsen S."/>
            <person name="Gram L.K."/>
        </authorList>
    </citation>
    <scope>NUCLEOTIDE SEQUENCE [LARGE SCALE GENOMIC DNA]</scope>
    <source>
        <strain evidence="2 3">S2897</strain>
    </source>
</reference>
<dbReference type="GO" id="GO:0006979">
    <property type="term" value="P:response to oxidative stress"/>
    <property type="evidence" value="ECO:0007669"/>
    <property type="project" value="InterPro"/>
</dbReference>
<evidence type="ECO:0000313" key="2">
    <source>
        <dbReference type="EMBL" id="TMP86924.1"/>
    </source>
</evidence>
<evidence type="ECO:0000313" key="3">
    <source>
        <dbReference type="Proteomes" id="UP000305874"/>
    </source>
</evidence>
<sequence length="142" mass="14695">MMALEQILYSAKATATGGRDGSAKSDDGRLDVDLSVPKGLGGDDGQGTNPEQLFAAGYSACFIGALKKVAGDQKIKLPQDIAVTGEVAIGPKGQGFSIDAKLTVDLGDMDKAQARQLVDTAHQVCPYSNATRGNIDVELVLA</sequence>
<dbReference type="AlphaFoldDB" id="A0A5S3Z3S6"/>
<dbReference type="InterPro" id="IPR015946">
    <property type="entry name" value="KH_dom-like_a/b"/>
</dbReference>
<dbReference type="Gene3D" id="2.20.25.10">
    <property type="match status" value="1"/>
</dbReference>
<protein>
    <submittedName>
        <fullName evidence="2">Organic hydroperoxide resistance protein</fullName>
    </submittedName>
</protein>
<dbReference type="Gene3D" id="3.30.300.20">
    <property type="match status" value="1"/>
</dbReference>
<gene>
    <name evidence="2" type="ORF">CWC05_10625</name>
</gene>
<dbReference type="InterPro" id="IPR036102">
    <property type="entry name" value="OsmC/Ohrsf"/>
</dbReference>
<dbReference type="NCBIfam" id="TIGR03561">
    <property type="entry name" value="organ_hyd_perox"/>
    <property type="match status" value="1"/>
</dbReference>